<dbReference type="AlphaFoldDB" id="A0A7C5VY48"/>
<gene>
    <name evidence="1" type="ORF">ENM21_08550</name>
</gene>
<dbReference type="EMBL" id="DRWX01000392">
    <property type="protein sequence ID" value="HHM97238.1"/>
    <property type="molecule type" value="Genomic_DNA"/>
</dbReference>
<reference evidence="1" key="1">
    <citation type="journal article" date="2020" name="mSystems">
        <title>Genome- and Community-Level Interaction Insights into Carbon Utilization and Element Cycling Functions of Hydrothermarchaeota in Hydrothermal Sediment.</title>
        <authorList>
            <person name="Zhou Z."/>
            <person name="Liu Y."/>
            <person name="Xu W."/>
            <person name="Pan J."/>
            <person name="Luo Z.H."/>
            <person name="Li M."/>
        </authorList>
    </citation>
    <scope>NUCLEOTIDE SEQUENCE [LARGE SCALE GENOMIC DNA]</scope>
    <source>
        <strain evidence="1">SpSt-1065</strain>
    </source>
</reference>
<name>A0A7C5VY48_THERO</name>
<accession>A0A7C5VY48</accession>
<evidence type="ECO:0000313" key="1">
    <source>
        <dbReference type="EMBL" id="HHM97238.1"/>
    </source>
</evidence>
<sequence length="141" mass="16494">MVQWWRGKPFQPKEKVTEARTPGAWIVTIRSAPLRYDELRRVVESTGEARVYFGEALAYLKGEAVALLRIEATGFGWLEALHGWWQQAQKRDGIAFDVRFYIRDREFVGSFQRDRVEELVQRLRERAPRVVPSRSRDDVTG</sequence>
<protein>
    <submittedName>
        <fullName evidence="1">Uncharacterized protein</fullName>
    </submittedName>
</protein>
<comment type="caution">
    <text evidence="1">The sequence shown here is derived from an EMBL/GenBank/DDBJ whole genome shotgun (WGS) entry which is preliminary data.</text>
</comment>
<organism evidence="1">
    <name type="scientific">Thermomicrobium roseum</name>
    <dbReference type="NCBI Taxonomy" id="500"/>
    <lineage>
        <taxon>Bacteria</taxon>
        <taxon>Pseudomonadati</taxon>
        <taxon>Thermomicrobiota</taxon>
        <taxon>Thermomicrobia</taxon>
        <taxon>Thermomicrobiales</taxon>
        <taxon>Thermomicrobiaceae</taxon>
        <taxon>Thermomicrobium</taxon>
    </lineage>
</organism>
<proteinExistence type="predicted"/>